<evidence type="ECO:0000313" key="3">
    <source>
        <dbReference type="Proteomes" id="UP000004814"/>
    </source>
</evidence>
<dbReference type="Proteomes" id="UP000004814">
    <property type="component" value="Unassembled WGS sequence"/>
</dbReference>
<feature type="compositionally biased region" description="Polar residues" evidence="1">
    <location>
        <begin position="235"/>
        <end position="249"/>
    </location>
</feature>
<organism evidence="2 3">
    <name type="scientific">Burkholderia ambifaria MEX-5</name>
    <dbReference type="NCBI Taxonomy" id="396597"/>
    <lineage>
        <taxon>Bacteria</taxon>
        <taxon>Pseudomonadati</taxon>
        <taxon>Pseudomonadota</taxon>
        <taxon>Betaproteobacteria</taxon>
        <taxon>Burkholderiales</taxon>
        <taxon>Burkholderiaceae</taxon>
        <taxon>Burkholderia</taxon>
        <taxon>Burkholderia cepacia complex</taxon>
    </lineage>
</organism>
<proteinExistence type="predicted"/>
<feature type="region of interest" description="Disordered" evidence="1">
    <location>
        <begin position="235"/>
        <end position="267"/>
    </location>
</feature>
<protein>
    <submittedName>
        <fullName evidence="2">Uncharacterized protein</fullName>
    </submittedName>
</protein>
<sequence>MRVESRKVDQARRARARTKSAAGIQSLGSILGTAHLPDDIVRHSAELAEEFFSAAEENEFCGDPVETYVIPRWASRGGATWLPNLTELGYHRAEGGYRGREQLLVVTAGVDMHTDDEGLVLMVVLHNDGLTFRQGLRGWPVKPGTAGMASSVGSNAIESCRLAPVTLTASGVPRASTTMCRFDPSFPGSVGLGAILAPPTSHGAQRADARRILPAIQPSAYGRRLQKRRRLALSSVQKTQAVQPRSSSLSHKRKLAAGWLQETPRVT</sequence>
<reference evidence="2 3" key="1">
    <citation type="submission" date="2008-03" db="EMBL/GenBank/DDBJ databases">
        <title>Sequencing of the draft genome and assembly of Burkholderia ambifaria MEX-5.</title>
        <authorList>
            <consortium name="US DOE Joint Genome Institute (JGI-PGF)"/>
            <person name="Copeland A."/>
            <person name="Lucas S."/>
            <person name="Lapidus A."/>
            <person name="Glavina del Rio T."/>
            <person name="Dalin E."/>
            <person name="Tice H."/>
            <person name="Bruce D."/>
            <person name="Goodwin L."/>
            <person name="Pitluck S."/>
            <person name="Larimer F."/>
            <person name="Land M.L."/>
            <person name="Hauser L."/>
            <person name="Tiedje J."/>
            <person name="Richardson P."/>
        </authorList>
    </citation>
    <scope>NUCLEOTIDE SEQUENCE [LARGE SCALE GENOMIC DNA]</scope>
    <source>
        <strain evidence="2 3">MEX-5</strain>
    </source>
</reference>
<comment type="caution">
    <text evidence="2">The sequence shown here is derived from an EMBL/GenBank/DDBJ whole genome shotgun (WGS) entry which is preliminary data.</text>
</comment>
<evidence type="ECO:0000313" key="2">
    <source>
        <dbReference type="EMBL" id="EDT41972.1"/>
    </source>
</evidence>
<dbReference type="PATRIC" id="fig|396597.7.peg.5907"/>
<dbReference type="AlphaFoldDB" id="B1T374"/>
<accession>B1T374</accession>
<name>B1T374_9BURK</name>
<dbReference type="EMBL" id="ABLK01000055">
    <property type="protein sequence ID" value="EDT41972.1"/>
    <property type="molecule type" value="Genomic_DNA"/>
</dbReference>
<gene>
    <name evidence="2" type="ORF">BamMEX5DRAFT_2240</name>
</gene>
<evidence type="ECO:0000256" key="1">
    <source>
        <dbReference type="SAM" id="MobiDB-lite"/>
    </source>
</evidence>